<dbReference type="EMBL" id="CAXDID020000020">
    <property type="protein sequence ID" value="CAL5986266.1"/>
    <property type="molecule type" value="Genomic_DNA"/>
</dbReference>
<dbReference type="AlphaFoldDB" id="A0AA86V3S3"/>
<keyword evidence="4" id="KW-1185">Reference proteome</keyword>
<reference evidence="2" key="1">
    <citation type="submission" date="2023-06" db="EMBL/GenBank/DDBJ databases">
        <authorList>
            <person name="Kurt Z."/>
        </authorList>
    </citation>
    <scope>NUCLEOTIDE SEQUENCE</scope>
</reference>
<organism evidence="2">
    <name type="scientific">Hexamita inflata</name>
    <dbReference type="NCBI Taxonomy" id="28002"/>
    <lineage>
        <taxon>Eukaryota</taxon>
        <taxon>Metamonada</taxon>
        <taxon>Diplomonadida</taxon>
        <taxon>Hexamitidae</taxon>
        <taxon>Hexamitinae</taxon>
        <taxon>Hexamita</taxon>
    </lineage>
</organism>
<reference evidence="3 4" key="2">
    <citation type="submission" date="2024-07" db="EMBL/GenBank/DDBJ databases">
        <authorList>
            <person name="Akdeniz Z."/>
        </authorList>
    </citation>
    <scope>NUCLEOTIDE SEQUENCE [LARGE SCALE GENOMIC DNA]</scope>
</reference>
<dbReference type="EMBL" id="CATOUU010001169">
    <property type="protein sequence ID" value="CAI9975296.1"/>
    <property type="molecule type" value="Genomic_DNA"/>
</dbReference>
<feature type="region of interest" description="Disordered" evidence="1">
    <location>
        <begin position="250"/>
        <end position="322"/>
    </location>
</feature>
<protein>
    <submittedName>
        <fullName evidence="3">Hypothetical_protein</fullName>
    </submittedName>
</protein>
<feature type="compositionally biased region" description="Basic and acidic residues" evidence="1">
    <location>
        <begin position="259"/>
        <end position="285"/>
    </location>
</feature>
<evidence type="ECO:0000256" key="1">
    <source>
        <dbReference type="SAM" id="MobiDB-lite"/>
    </source>
</evidence>
<gene>
    <name evidence="2" type="ORF">HINF_LOCUS62941</name>
    <name evidence="3" type="ORF">HINF_LOCUS9321</name>
</gene>
<proteinExistence type="predicted"/>
<sequence>MKRDKGKQAKKQKQEMSDSAEEQFMLELERKEQEQIQIARKNVKIDNIQQEYQKPKAARVSKFQPILEQTHDQITEDITLKNQLLNLKAAMLQLCCMAEQTEEFDEQHPIHEKLLWIDSQLAVVQKNPQQKQQQKQKQQQQEYQEQLEELGEEFGEDFGEEEFNEEDLDDSFRSLSDLVPQDRIKSQINNKMDLLNIKEGVYDDTNPMPDVKQQTKKIVQNSADSLNKLFEEKAAERKKNLMDKIRKEQAEMDDDLEEAKDKLKMEKKQQREAKLDQKPKREIKTKTILTTMPKTKVEHFKEGEDRPANYALAHNKPALKQKKKKIAKLTLKKKFNQQENTKRKFLRTREGFYENYGGEVKIGRKDKK</sequence>
<evidence type="ECO:0000313" key="3">
    <source>
        <dbReference type="EMBL" id="CAL5986266.1"/>
    </source>
</evidence>
<accession>A0AA86V3S3</accession>
<feature type="compositionally biased region" description="Basic and acidic residues" evidence="1">
    <location>
        <begin position="295"/>
        <end position="307"/>
    </location>
</feature>
<name>A0AA86V3S3_9EUKA</name>
<comment type="caution">
    <text evidence="2">The sequence shown here is derived from an EMBL/GenBank/DDBJ whole genome shotgun (WGS) entry which is preliminary data.</text>
</comment>
<feature type="region of interest" description="Disordered" evidence="1">
    <location>
        <begin position="1"/>
        <end position="23"/>
    </location>
</feature>
<feature type="compositionally biased region" description="Basic and acidic residues" evidence="1">
    <location>
        <begin position="1"/>
        <end position="16"/>
    </location>
</feature>
<evidence type="ECO:0000313" key="4">
    <source>
        <dbReference type="Proteomes" id="UP001642409"/>
    </source>
</evidence>
<evidence type="ECO:0000313" key="2">
    <source>
        <dbReference type="EMBL" id="CAI9975296.1"/>
    </source>
</evidence>
<dbReference type="Proteomes" id="UP001642409">
    <property type="component" value="Unassembled WGS sequence"/>
</dbReference>